<protein>
    <recommendedName>
        <fullName evidence="4">HTTM domain-containing protein</fullName>
    </recommendedName>
</protein>
<feature type="transmembrane region" description="Helical" evidence="1">
    <location>
        <begin position="167"/>
        <end position="185"/>
    </location>
</feature>
<dbReference type="InterPro" id="IPR007263">
    <property type="entry name" value="DCC1-like"/>
</dbReference>
<keyword evidence="3" id="KW-1185">Reference proteome</keyword>
<dbReference type="RefSeq" id="WP_005558489.1">
    <property type="nucleotide sequence ID" value="NZ_AOIB01000032.1"/>
</dbReference>
<comment type="caution">
    <text evidence="2">The sequence shown here is derived from an EMBL/GenBank/DDBJ whole genome shotgun (WGS) entry which is preliminary data.</text>
</comment>
<gene>
    <name evidence="2" type="ORF">C491_17439</name>
</gene>
<dbReference type="OrthoDB" id="303844at2157"/>
<name>L9WZU9_9EURY</name>
<dbReference type="AlphaFoldDB" id="L9WZU9"/>
<proteinExistence type="predicted"/>
<feature type="transmembrane region" description="Helical" evidence="1">
    <location>
        <begin position="227"/>
        <end position="251"/>
    </location>
</feature>
<dbReference type="GO" id="GO:0015035">
    <property type="term" value="F:protein-disulfide reductase activity"/>
    <property type="evidence" value="ECO:0007669"/>
    <property type="project" value="InterPro"/>
</dbReference>
<dbReference type="Proteomes" id="UP000011688">
    <property type="component" value="Unassembled WGS sequence"/>
</dbReference>
<organism evidence="2 3">
    <name type="scientific">Natronococcus amylolyticus DSM 10524</name>
    <dbReference type="NCBI Taxonomy" id="1227497"/>
    <lineage>
        <taxon>Archaea</taxon>
        <taxon>Methanobacteriati</taxon>
        <taxon>Methanobacteriota</taxon>
        <taxon>Stenosarchaea group</taxon>
        <taxon>Halobacteria</taxon>
        <taxon>Halobacteriales</taxon>
        <taxon>Natrialbaceae</taxon>
        <taxon>Natronococcus</taxon>
    </lineage>
</organism>
<sequence length="418" mass="47343">MSAFVNYFADDSRSSPFNLAVVRVLLGTWVLWRVVSLDWGFYGEWPDHHVNDPIAFLHQDLFFALLPYQQWVVAALLVSFIVGYKIRWSGGLASLLVMHMLAVKSTIYLAGTVESLFVCAYFILLFAFFHEDDLLSVDALLRTRNRSLEQLNAFLKEGPNQEYRLRALRWGLLVVGLMYLGAAWGKIMSGPLEIWLSGAELRQDILEAQELIGVDRPLAAPILEVEILGWLGFVGTALVQLSLIVTILLGLPITLSALGLLGFHTSVIATLGLYFIDMFLVLVLFVAWDVGYRKLAANSNDATLVYDERCAFCARCLYPFKHLDINRSVQFHSQSDVPPELATRDDVNLDAEMYLFRDGKAYGGYEAFRQLFKQFRIFAPITLVMALPPVRTVGNRAYEYLARNRSRRFVCNLETNQS</sequence>
<feature type="transmembrane region" description="Helical" evidence="1">
    <location>
        <begin position="107"/>
        <end position="129"/>
    </location>
</feature>
<evidence type="ECO:0000313" key="3">
    <source>
        <dbReference type="Proteomes" id="UP000011688"/>
    </source>
</evidence>
<dbReference type="STRING" id="1227497.C491_17439"/>
<keyword evidence="1" id="KW-0472">Membrane</keyword>
<dbReference type="eggNOG" id="arCOG04646">
    <property type="taxonomic scope" value="Archaea"/>
</dbReference>
<feature type="transmembrane region" description="Helical" evidence="1">
    <location>
        <begin position="62"/>
        <end position="86"/>
    </location>
</feature>
<evidence type="ECO:0000256" key="1">
    <source>
        <dbReference type="SAM" id="Phobius"/>
    </source>
</evidence>
<reference evidence="2 3" key="1">
    <citation type="journal article" date="2014" name="PLoS Genet.">
        <title>Phylogenetically driven sequencing of extremely halophilic archaea reveals strategies for static and dynamic osmo-response.</title>
        <authorList>
            <person name="Becker E.A."/>
            <person name="Seitzer P.M."/>
            <person name="Tritt A."/>
            <person name="Larsen D."/>
            <person name="Krusor M."/>
            <person name="Yao A.I."/>
            <person name="Wu D."/>
            <person name="Madern D."/>
            <person name="Eisen J.A."/>
            <person name="Darling A.E."/>
            <person name="Facciotti M.T."/>
        </authorList>
    </citation>
    <scope>NUCLEOTIDE SEQUENCE [LARGE SCALE GENOMIC DNA]</scope>
    <source>
        <strain evidence="2 3">DSM 10524</strain>
    </source>
</reference>
<accession>L9WZU9</accession>
<feature type="transmembrane region" description="Helical" evidence="1">
    <location>
        <begin position="263"/>
        <end position="288"/>
    </location>
</feature>
<keyword evidence="1" id="KW-0812">Transmembrane</keyword>
<dbReference type="Pfam" id="PF04134">
    <property type="entry name" value="DCC1-like"/>
    <property type="match status" value="1"/>
</dbReference>
<dbReference type="EMBL" id="AOIB01000032">
    <property type="protein sequence ID" value="ELY54994.1"/>
    <property type="molecule type" value="Genomic_DNA"/>
</dbReference>
<evidence type="ECO:0000313" key="2">
    <source>
        <dbReference type="EMBL" id="ELY54994.1"/>
    </source>
</evidence>
<keyword evidence="1" id="KW-1133">Transmembrane helix</keyword>
<feature type="transmembrane region" description="Helical" evidence="1">
    <location>
        <begin position="20"/>
        <end position="42"/>
    </location>
</feature>
<evidence type="ECO:0008006" key="4">
    <source>
        <dbReference type="Google" id="ProtNLM"/>
    </source>
</evidence>